<dbReference type="PANTHER" id="PTHR24221:SF646">
    <property type="entry name" value="HAEMOLYSIN SECRETION ATP-BINDING PROTEIN"/>
    <property type="match status" value="1"/>
</dbReference>
<evidence type="ECO:0000256" key="6">
    <source>
        <dbReference type="ARBA" id="ARBA00023136"/>
    </source>
</evidence>
<feature type="domain" description="ABC transporter" evidence="9">
    <location>
        <begin position="341"/>
        <end position="588"/>
    </location>
</feature>
<dbReference type="Gene3D" id="1.20.1560.10">
    <property type="entry name" value="ABC transporter type 1, transmembrane domain"/>
    <property type="match status" value="1"/>
</dbReference>
<name>A0ABV5CVV5_9ACTN</name>
<keyword evidence="12" id="KW-1185">Reference proteome</keyword>
<keyword evidence="3" id="KW-0547">Nucleotide-binding</keyword>
<dbReference type="PROSITE" id="PS50893">
    <property type="entry name" value="ABC_TRANSPORTER_2"/>
    <property type="match status" value="1"/>
</dbReference>
<keyword evidence="4 11" id="KW-0067">ATP-binding</keyword>
<dbReference type="EMBL" id="JBCGDC010000047">
    <property type="protein sequence ID" value="MFB6394908.1"/>
    <property type="molecule type" value="Genomic_DNA"/>
</dbReference>
<evidence type="ECO:0000313" key="12">
    <source>
        <dbReference type="Proteomes" id="UP001582793"/>
    </source>
</evidence>
<feature type="transmembrane region" description="Helical" evidence="8">
    <location>
        <begin position="24"/>
        <end position="48"/>
    </location>
</feature>
<sequence>MRDLFSTARQLLSICWHQNRRKTIVAVTLMIAGAVAAPLTALGLRWLIDAALDGRVADAVSAGVTVAALAVAALTLGHFAHIAHFELSELNVVHMDREIIALANGSPGLAHHERADYADKLTVLRREMQQLRSSLEALLALAGLAVAMVLTAVLLAMVNPFLLLLPLAAVPPLVTGRIAERMVDRAKLATAQDDRVAQRLFQITTDAGPAKELRVFRLQREVLARHRSLWDGVTRRLWRSHQAATLVRTAGQLCFAAGYVVCILLVVRDAAAGRRTVGEVVLSIALAAQVNQQVAAAVAQLQQFQQITNAFVRLNEMRELIDTAEPVAADSEPPTRLSEGIRLRGVEFGYPGAAAPVLRDVDVTLPAGTSVAIVGENGAGKSTLVKLLCGFYQPVRGEILVDGVELRRIPLEQWRSRIAAGFQDFVRFEFLAREAVGVGDLPRITSGPAVSAALGRAQATDVVDRLDHGLETPLGKTLPQGTELSGGQWQKLALGRALMREEPLLLVLDEPTSALDAAAEHALFERYAAQSRELAAKTGAVTVFVSHRFSTVRMADLIIVVADGRIVEAGDHAALVRAGGLYAELYELQAEAYR</sequence>
<comment type="subcellular location">
    <subcellularLocation>
        <location evidence="1">Cell membrane</location>
        <topology evidence="1">Multi-pass membrane protein</topology>
    </subcellularLocation>
</comment>
<evidence type="ECO:0000256" key="1">
    <source>
        <dbReference type="ARBA" id="ARBA00004651"/>
    </source>
</evidence>
<keyword evidence="5 8" id="KW-1133">Transmembrane helix</keyword>
<comment type="caution">
    <text evidence="11">The sequence shown here is derived from an EMBL/GenBank/DDBJ whole genome shotgun (WGS) entry which is preliminary data.</text>
</comment>
<feature type="coiled-coil region" evidence="7">
    <location>
        <begin position="114"/>
        <end position="141"/>
    </location>
</feature>
<evidence type="ECO:0000256" key="3">
    <source>
        <dbReference type="ARBA" id="ARBA00022741"/>
    </source>
</evidence>
<dbReference type="PANTHER" id="PTHR24221">
    <property type="entry name" value="ATP-BINDING CASSETTE SUB-FAMILY B"/>
    <property type="match status" value="1"/>
</dbReference>
<dbReference type="SMART" id="SM00382">
    <property type="entry name" value="AAA"/>
    <property type="match status" value="1"/>
</dbReference>
<dbReference type="InterPro" id="IPR003439">
    <property type="entry name" value="ABC_transporter-like_ATP-bd"/>
</dbReference>
<dbReference type="PROSITE" id="PS50929">
    <property type="entry name" value="ABC_TM1F"/>
    <property type="match status" value="1"/>
</dbReference>
<evidence type="ECO:0000256" key="8">
    <source>
        <dbReference type="SAM" id="Phobius"/>
    </source>
</evidence>
<dbReference type="InterPro" id="IPR036640">
    <property type="entry name" value="ABC1_TM_sf"/>
</dbReference>
<dbReference type="GO" id="GO:0005524">
    <property type="term" value="F:ATP binding"/>
    <property type="evidence" value="ECO:0007669"/>
    <property type="project" value="UniProtKB-KW"/>
</dbReference>
<dbReference type="PROSITE" id="PS00211">
    <property type="entry name" value="ABC_TRANSPORTER_1"/>
    <property type="match status" value="1"/>
</dbReference>
<dbReference type="InterPro" id="IPR017871">
    <property type="entry name" value="ABC_transporter-like_CS"/>
</dbReference>
<keyword evidence="6 8" id="KW-0472">Membrane</keyword>
<feature type="transmembrane region" description="Helical" evidence="8">
    <location>
        <begin position="135"/>
        <end position="155"/>
    </location>
</feature>
<evidence type="ECO:0000313" key="11">
    <source>
        <dbReference type="EMBL" id="MFB6394908.1"/>
    </source>
</evidence>
<protein>
    <submittedName>
        <fullName evidence="11">ABC transporter ATP-binding protein</fullName>
    </submittedName>
</protein>
<dbReference type="SUPFAM" id="SSF90123">
    <property type="entry name" value="ABC transporter transmembrane region"/>
    <property type="match status" value="1"/>
</dbReference>
<dbReference type="RefSeq" id="WP_375734905.1">
    <property type="nucleotide sequence ID" value="NZ_JBCGDC010000047.1"/>
</dbReference>
<dbReference type="InterPro" id="IPR003593">
    <property type="entry name" value="AAA+_ATPase"/>
</dbReference>
<evidence type="ECO:0000256" key="5">
    <source>
        <dbReference type="ARBA" id="ARBA00022989"/>
    </source>
</evidence>
<evidence type="ECO:0000256" key="7">
    <source>
        <dbReference type="SAM" id="Coils"/>
    </source>
</evidence>
<organism evidence="11 12">
    <name type="scientific">Polymorphospora lycopeni</name>
    <dbReference type="NCBI Taxonomy" id="3140240"/>
    <lineage>
        <taxon>Bacteria</taxon>
        <taxon>Bacillati</taxon>
        <taxon>Actinomycetota</taxon>
        <taxon>Actinomycetes</taxon>
        <taxon>Micromonosporales</taxon>
        <taxon>Micromonosporaceae</taxon>
        <taxon>Polymorphospora</taxon>
    </lineage>
</organism>
<evidence type="ECO:0000259" key="10">
    <source>
        <dbReference type="PROSITE" id="PS50929"/>
    </source>
</evidence>
<evidence type="ECO:0000259" key="9">
    <source>
        <dbReference type="PROSITE" id="PS50893"/>
    </source>
</evidence>
<dbReference type="Pfam" id="PF00005">
    <property type="entry name" value="ABC_tran"/>
    <property type="match status" value="1"/>
</dbReference>
<feature type="transmembrane region" description="Helical" evidence="8">
    <location>
        <begin position="60"/>
        <end position="80"/>
    </location>
</feature>
<dbReference type="SUPFAM" id="SSF52540">
    <property type="entry name" value="P-loop containing nucleoside triphosphate hydrolases"/>
    <property type="match status" value="1"/>
</dbReference>
<accession>A0ABV5CVV5</accession>
<reference evidence="11 12" key="1">
    <citation type="submission" date="2024-04" db="EMBL/GenBank/DDBJ databases">
        <title>Polymorphospora sp. isolated from Baiyangdian Lake in Xiong'an New Area.</title>
        <authorList>
            <person name="Zhang X."/>
            <person name="Liu J."/>
        </authorList>
    </citation>
    <scope>NUCLEOTIDE SEQUENCE [LARGE SCALE GENOMIC DNA]</scope>
    <source>
        <strain evidence="11 12">2-325</strain>
    </source>
</reference>
<dbReference type="Pfam" id="PF00664">
    <property type="entry name" value="ABC_membrane"/>
    <property type="match status" value="1"/>
</dbReference>
<dbReference type="Proteomes" id="UP001582793">
    <property type="component" value="Unassembled WGS sequence"/>
</dbReference>
<dbReference type="InterPro" id="IPR011527">
    <property type="entry name" value="ABC1_TM_dom"/>
</dbReference>
<gene>
    <name evidence="11" type="ORF">AAFH96_17605</name>
</gene>
<dbReference type="InterPro" id="IPR027417">
    <property type="entry name" value="P-loop_NTPase"/>
</dbReference>
<evidence type="ECO:0000256" key="2">
    <source>
        <dbReference type="ARBA" id="ARBA00022692"/>
    </source>
</evidence>
<evidence type="ECO:0000256" key="4">
    <source>
        <dbReference type="ARBA" id="ARBA00022840"/>
    </source>
</evidence>
<keyword evidence="2 8" id="KW-0812">Transmembrane</keyword>
<keyword evidence="7" id="KW-0175">Coiled coil</keyword>
<dbReference type="Gene3D" id="3.40.50.300">
    <property type="entry name" value="P-loop containing nucleotide triphosphate hydrolases"/>
    <property type="match status" value="1"/>
</dbReference>
<dbReference type="InterPro" id="IPR039421">
    <property type="entry name" value="Type_1_exporter"/>
</dbReference>
<feature type="domain" description="ABC transmembrane type-1" evidence="10">
    <location>
        <begin position="24"/>
        <end position="306"/>
    </location>
</feature>
<proteinExistence type="predicted"/>